<feature type="transmembrane region" description="Helical" evidence="1">
    <location>
        <begin position="14"/>
        <end position="32"/>
    </location>
</feature>
<dbReference type="Pfam" id="PF03134">
    <property type="entry name" value="TB2_DP1_HVA22"/>
    <property type="match status" value="1"/>
</dbReference>
<sequence>MGVIIVLAKRFDALIGPGVMLLYPLYASLRAIESPTMLDDQQWLTYWIIYSFMTIFELSVWRILVWLPFWPYLKLLFCMWLVLPMFSGAAYIYSNFVRKYVQIGMHVGGGTNYTDEQRRVLQMMSLDARKSVQDYVDRFGWDSVEKAIKAAERETKKH</sequence>
<evidence type="ECO:0000313" key="5">
    <source>
        <dbReference type="EMBL" id="JAU98429.1"/>
    </source>
</evidence>
<evidence type="ECO:0000313" key="4">
    <source>
        <dbReference type="EMBL" id="JAU65412.1"/>
    </source>
</evidence>
<dbReference type="PANTHER" id="PTHR12300:SF99">
    <property type="entry name" value="HVA22-LIKE PROTEIN F"/>
    <property type="match status" value="1"/>
</dbReference>
<feature type="transmembrane region" description="Helical" evidence="1">
    <location>
        <begin position="44"/>
        <end position="64"/>
    </location>
</feature>
<dbReference type="EMBL" id="GEVK01016487">
    <property type="protein sequence ID" value="JAU36345.1"/>
    <property type="molecule type" value="Transcribed_RNA"/>
</dbReference>
<name>A0A1J3HFD8_NOCCA</name>
<proteinExistence type="inferred from homology"/>
<evidence type="ECO:0000313" key="3">
    <source>
        <dbReference type="EMBL" id="JAU36345.1"/>
    </source>
</evidence>
<dbReference type="EMBL" id="GEVM01007509">
    <property type="protein sequence ID" value="JAU98429.1"/>
    <property type="molecule type" value="Transcribed_RNA"/>
</dbReference>
<dbReference type="EMBL" id="GEVL01011929">
    <property type="protein sequence ID" value="JAU65412.1"/>
    <property type="molecule type" value="Transcribed_RNA"/>
</dbReference>
<evidence type="ECO:0000313" key="2">
    <source>
        <dbReference type="EMBL" id="JAU22825.1"/>
    </source>
</evidence>
<accession>A0A1J3HFD8</accession>
<dbReference type="EMBL" id="GEVI01009495">
    <property type="protein sequence ID" value="JAU22825.1"/>
    <property type="molecule type" value="Transcribed_RNA"/>
</dbReference>
<comment type="similarity">
    <text evidence="1">Belongs to the DP1 family.</text>
</comment>
<dbReference type="AlphaFoldDB" id="A0A1J3HFD8"/>
<evidence type="ECO:0000256" key="1">
    <source>
        <dbReference type="RuleBase" id="RU362006"/>
    </source>
</evidence>
<comment type="subcellular location">
    <subcellularLocation>
        <location evidence="1">Membrane</location>
        <topology evidence="1">Multi-pass membrane protein</topology>
    </subcellularLocation>
</comment>
<dbReference type="InterPro" id="IPR004345">
    <property type="entry name" value="TB2_DP1_HVA22"/>
</dbReference>
<dbReference type="GO" id="GO:0016020">
    <property type="term" value="C:membrane"/>
    <property type="evidence" value="ECO:0007669"/>
    <property type="project" value="UniProtKB-SubCell"/>
</dbReference>
<keyword evidence="1" id="KW-0812">Transmembrane</keyword>
<protein>
    <recommendedName>
        <fullName evidence="1">HVA22-like protein</fullName>
    </recommendedName>
</protein>
<feature type="transmembrane region" description="Helical" evidence="1">
    <location>
        <begin position="70"/>
        <end position="93"/>
    </location>
</feature>
<reference evidence="4" key="1">
    <citation type="submission" date="2016-07" db="EMBL/GenBank/DDBJ databases">
        <title>De novo transcriptome assembly of four accessions of the metal hyperaccumulator plant Noccaea caerulescens.</title>
        <authorList>
            <person name="Blande D."/>
            <person name="Halimaa P."/>
            <person name="Tervahauta A.I."/>
            <person name="Aarts M.G."/>
            <person name="Karenlampi S.O."/>
        </authorList>
    </citation>
    <scope>NUCLEOTIDE SEQUENCE</scope>
</reference>
<organism evidence="4">
    <name type="scientific">Noccaea caerulescens</name>
    <name type="common">Alpine penny-cress</name>
    <name type="synonym">Thlaspi caerulescens</name>
    <dbReference type="NCBI Taxonomy" id="107243"/>
    <lineage>
        <taxon>Eukaryota</taxon>
        <taxon>Viridiplantae</taxon>
        <taxon>Streptophyta</taxon>
        <taxon>Embryophyta</taxon>
        <taxon>Tracheophyta</taxon>
        <taxon>Spermatophyta</taxon>
        <taxon>Magnoliopsida</taxon>
        <taxon>eudicotyledons</taxon>
        <taxon>Gunneridae</taxon>
        <taxon>Pentapetalae</taxon>
        <taxon>rosids</taxon>
        <taxon>malvids</taxon>
        <taxon>Brassicales</taxon>
        <taxon>Brassicaceae</taxon>
        <taxon>Coluteocarpeae</taxon>
        <taxon>Noccaea</taxon>
    </lineage>
</organism>
<gene>
    <name evidence="2" type="ORF">GA_TR868_c0_g1_i1_g.2787</name>
    <name evidence="3" type="ORF">LC_TR3618_c0_g1_i1_g.13601</name>
    <name evidence="4" type="ORF">LE_TR22485_c0_g1_i1_g.71644</name>
    <name evidence="5" type="ORF">MP_TR14136_c0_g1_i1_g.40946</name>
</gene>
<keyword evidence="1" id="KW-1133">Transmembrane helix</keyword>
<dbReference type="PANTHER" id="PTHR12300">
    <property type="entry name" value="HVA22-LIKE PROTEINS"/>
    <property type="match status" value="1"/>
</dbReference>
<keyword evidence="1" id="KW-0472">Membrane</keyword>